<dbReference type="InterPro" id="IPR042778">
    <property type="entry name" value="ZCWPW1/ZCWPW2"/>
</dbReference>
<evidence type="ECO:0000259" key="5">
    <source>
        <dbReference type="PROSITE" id="PS51050"/>
    </source>
</evidence>
<feature type="compositionally biased region" description="Low complexity" evidence="4">
    <location>
        <begin position="101"/>
        <end position="118"/>
    </location>
</feature>
<evidence type="ECO:0000256" key="3">
    <source>
        <dbReference type="ARBA" id="ARBA00022833"/>
    </source>
</evidence>
<evidence type="ECO:0000256" key="2">
    <source>
        <dbReference type="ARBA" id="ARBA00022771"/>
    </source>
</evidence>
<evidence type="ECO:0000256" key="1">
    <source>
        <dbReference type="ARBA" id="ARBA00022723"/>
    </source>
</evidence>
<dbReference type="EMBL" id="JALJOQ010000084">
    <property type="protein sequence ID" value="KAK9800263.1"/>
    <property type="molecule type" value="Genomic_DNA"/>
</dbReference>
<dbReference type="Gene3D" id="3.30.40.100">
    <property type="match status" value="1"/>
</dbReference>
<keyword evidence="2" id="KW-0863">Zinc-finger</keyword>
<evidence type="ECO:0000313" key="6">
    <source>
        <dbReference type="EMBL" id="KAK9800263.1"/>
    </source>
</evidence>
<feature type="region of interest" description="Disordered" evidence="4">
    <location>
        <begin position="92"/>
        <end position="147"/>
    </location>
</feature>
<keyword evidence="7" id="KW-1185">Reference proteome</keyword>
<proteinExistence type="predicted"/>
<feature type="domain" description="CW-type" evidence="5">
    <location>
        <begin position="26"/>
        <end position="79"/>
    </location>
</feature>
<dbReference type="Pfam" id="PF07496">
    <property type="entry name" value="zf-CW"/>
    <property type="match status" value="1"/>
</dbReference>
<dbReference type="GO" id="GO:0008270">
    <property type="term" value="F:zinc ion binding"/>
    <property type="evidence" value="ECO:0007669"/>
    <property type="project" value="UniProtKB-KW"/>
</dbReference>
<keyword evidence="1" id="KW-0479">Metal-binding</keyword>
<sequence>MPRASSAKQRSRGKATESRHPTPIIPASVFVWAQCDNAGCQKWRKLPPNTKIEEDVPWFCYMNPDPEKDTCSAPEEGWNVEAEEGHDAISGLGEASSQVPSSSRATGSASRAKAAADPARAEQRRAGLQGHQEQPAHATHPMLQGKRQRTGLRYQDLEAQEASLAVEHPHSDAAGDLGGLGSEPKLRVNRFRRGQKAHKAQQGFDKLLAGGGEWEIVKGRGRAITPAPAYIWDALANYAPLAAEIAAAASNAASAAKYFEDPLDPQSDTHVQAAQLTCRSSGTS</sequence>
<organism evidence="6 7">
    <name type="scientific">Symbiochloris irregularis</name>
    <dbReference type="NCBI Taxonomy" id="706552"/>
    <lineage>
        <taxon>Eukaryota</taxon>
        <taxon>Viridiplantae</taxon>
        <taxon>Chlorophyta</taxon>
        <taxon>core chlorophytes</taxon>
        <taxon>Trebouxiophyceae</taxon>
        <taxon>Trebouxiales</taxon>
        <taxon>Trebouxiaceae</taxon>
        <taxon>Symbiochloris</taxon>
    </lineage>
</organism>
<dbReference type="InterPro" id="IPR011124">
    <property type="entry name" value="Znf_CW"/>
</dbReference>
<keyword evidence="3" id="KW-0862">Zinc</keyword>
<accession>A0AAW1NVA5</accession>
<feature type="region of interest" description="Disordered" evidence="4">
    <location>
        <begin position="1"/>
        <end position="22"/>
    </location>
</feature>
<dbReference type="PANTHER" id="PTHR15999">
    <property type="entry name" value="ZINC FINGER CW-TYPE PWWP DOMAIN PROTEIN 1"/>
    <property type="match status" value="1"/>
</dbReference>
<dbReference type="AlphaFoldDB" id="A0AAW1NVA5"/>
<dbReference type="PANTHER" id="PTHR15999:SF2">
    <property type="entry name" value="ZINC FINGER CW-TYPE PWWP DOMAIN PROTEIN 1"/>
    <property type="match status" value="1"/>
</dbReference>
<comment type="caution">
    <text evidence="6">The sequence shown here is derived from an EMBL/GenBank/DDBJ whole genome shotgun (WGS) entry which is preliminary data.</text>
</comment>
<evidence type="ECO:0000313" key="7">
    <source>
        <dbReference type="Proteomes" id="UP001465755"/>
    </source>
</evidence>
<protein>
    <recommendedName>
        <fullName evidence="5">CW-type domain-containing protein</fullName>
    </recommendedName>
</protein>
<evidence type="ECO:0000256" key="4">
    <source>
        <dbReference type="SAM" id="MobiDB-lite"/>
    </source>
</evidence>
<gene>
    <name evidence="6" type="ORF">WJX73_009835</name>
</gene>
<reference evidence="6 7" key="1">
    <citation type="journal article" date="2024" name="Nat. Commun.">
        <title>Phylogenomics reveals the evolutionary origins of lichenization in chlorophyte algae.</title>
        <authorList>
            <person name="Puginier C."/>
            <person name="Libourel C."/>
            <person name="Otte J."/>
            <person name="Skaloud P."/>
            <person name="Haon M."/>
            <person name="Grisel S."/>
            <person name="Petersen M."/>
            <person name="Berrin J.G."/>
            <person name="Delaux P.M."/>
            <person name="Dal Grande F."/>
            <person name="Keller J."/>
        </authorList>
    </citation>
    <scope>NUCLEOTIDE SEQUENCE [LARGE SCALE GENOMIC DNA]</scope>
    <source>
        <strain evidence="6 7">SAG 2036</strain>
    </source>
</reference>
<dbReference type="PROSITE" id="PS51050">
    <property type="entry name" value="ZF_CW"/>
    <property type="match status" value="1"/>
</dbReference>
<dbReference type="Proteomes" id="UP001465755">
    <property type="component" value="Unassembled WGS sequence"/>
</dbReference>
<name>A0AAW1NVA5_9CHLO</name>